<dbReference type="SUPFAM" id="SSF52980">
    <property type="entry name" value="Restriction endonuclease-like"/>
    <property type="match status" value="1"/>
</dbReference>
<dbReference type="PANTHER" id="PTHR35400:SF1">
    <property type="entry name" value="SLR1083 PROTEIN"/>
    <property type="match status" value="1"/>
</dbReference>
<keyword evidence="2" id="KW-0255">Endonuclease</keyword>
<dbReference type="Gene3D" id="3.90.1570.10">
    <property type="entry name" value="tt1808, chain A"/>
    <property type="match status" value="1"/>
</dbReference>
<keyword evidence="3" id="KW-1185">Reference proteome</keyword>
<dbReference type="CDD" id="cd06260">
    <property type="entry name" value="DUF820-like"/>
    <property type="match status" value="1"/>
</dbReference>
<dbReference type="GO" id="GO:0004519">
    <property type="term" value="F:endonuclease activity"/>
    <property type="evidence" value="ECO:0007669"/>
    <property type="project" value="UniProtKB-KW"/>
</dbReference>
<dbReference type="InterPro" id="IPR012296">
    <property type="entry name" value="Nuclease_put_TT1808"/>
</dbReference>
<evidence type="ECO:0000313" key="2">
    <source>
        <dbReference type="EMBL" id="QIZ73141.1"/>
    </source>
</evidence>
<dbReference type="InterPro" id="IPR008538">
    <property type="entry name" value="Uma2"/>
</dbReference>
<accession>A0A6H1U2T7</accession>
<evidence type="ECO:0000259" key="1">
    <source>
        <dbReference type="Pfam" id="PF05685"/>
    </source>
</evidence>
<feature type="domain" description="Putative restriction endonuclease" evidence="1">
    <location>
        <begin position="12"/>
        <end position="180"/>
    </location>
</feature>
<reference evidence="2 3" key="1">
    <citation type="submission" date="2020-04" db="EMBL/GenBank/DDBJ databases">
        <authorList>
            <person name="Basu S."/>
            <person name="Maruthanayagam V."/>
            <person name="Chakraborty S."/>
            <person name="Pramanik A."/>
            <person name="Mukherjee J."/>
            <person name="Brink B."/>
        </authorList>
    </citation>
    <scope>NUCLEOTIDE SEQUENCE [LARGE SCALE GENOMIC DNA]</scope>
    <source>
        <strain evidence="2 3">AP17</strain>
    </source>
</reference>
<evidence type="ECO:0000313" key="3">
    <source>
        <dbReference type="Proteomes" id="UP000500857"/>
    </source>
</evidence>
<keyword evidence="2" id="KW-0540">Nuclease</keyword>
<dbReference type="Proteomes" id="UP000500857">
    <property type="component" value="Chromosome"/>
</dbReference>
<sequence length="192" mass="21770">MTNSQPQILSIDEYHNLADRGFFKEDEAVELVEGTLVQMAPIGQDHAACLRALLEDLPVFVAQRALVQTQEAIVLNENTEVQPDFAILAYADDYYRARLPQASEVLLAIEIADELSLEYDRAIKQPLYARAGISDYWIFNLNDKYLEIYSEPDELSPGKFGYRTKRIPFINEAIPLPGFPDSLLSLTKIFPE</sequence>
<protein>
    <submittedName>
        <fullName evidence="2">Uma2 family endonuclease</fullName>
    </submittedName>
</protein>
<organism evidence="2 3">
    <name type="scientific">Oxynema aestuarii AP17</name>
    <dbReference type="NCBI Taxonomy" id="2064643"/>
    <lineage>
        <taxon>Bacteria</taxon>
        <taxon>Bacillati</taxon>
        <taxon>Cyanobacteriota</taxon>
        <taxon>Cyanophyceae</taxon>
        <taxon>Oscillatoriophycideae</taxon>
        <taxon>Oscillatoriales</taxon>
        <taxon>Oscillatoriaceae</taxon>
        <taxon>Oxynema</taxon>
        <taxon>Oxynema aestuarii</taxon>
    </lineage>
</organism>
<dbReference type="EMBL" id="CP051167">
    <property type="protein sequence ID" value="QIZ73141.1"/>
    <property type="molecule type" value="Genomic_DNA"/>
</dbReference>
<dbReference type="InterPro" id="IPR011335">
    <property type="entry name" value="Restrct_endonuc-II-like"/>
</dbReference>
<dbReference type="RefSeq" id="WP_168571287.1">
    <property type="nucleotide sequence ID" value="NZ_CP051167.1"/>
</dbReference>
<gene>
    <name evidence="2" type="ORF">HCG48_23170</name>
</gene>
<name>A0A6H1U2T7_9CYAN</name>
<dbReference type="Pfam" id="PF05685">
    <property type="entry name" value="Uma2"/>
    <property type="match status" value="1"/>
</dbReference>
<dbReference type="AlphaFoldDB" id="A0A6H1U2T7"/>
<proteinExistence type="predicted"/>
<dbReference type="KEGG" id="oxy:HCG48_23170"/>
<dbReference type="PANTHER" id="PTHR35400">
    <property type="entry name" value="SLR1083 PROTEIN"/>
    <property type="match status" value="1"/>
</dbReference>
<keyword evidence="2" id="KW-0378">Hydrolase</keyword>